<keyword evidence="2" id="KW-1133">Transmembrane helix</keyword>
<evidence type="ECO:0000313" key="4">
    <source>
        <dbReference type="Proteomes" id="UP000306409"/>
    </source>
</evidence>
<feature type="compositionally biased region" description="Low complexity" evidence="1">
    <location>
        <begin position="321"/>
        <end position="338"/>
    </location>
</feature>
<feature type="compositionally biased region" description="Polar residues" evidence="1">
    <location>
        <begin position="240"/>
        <end position="256"/>
    </location>
</feature>
<keyword evidence="4" id="KW-1185">Reference proteome</keyword>
<protein>
    <submittedName>
        <fullName evidence="3">Uncharacterized protein</fullName>
    </submittedName>
</protein>
<dbReference type="KEGG" id="rher:EHE19_011035"/>
<evidence type="ECO:0000313" key="3">
    <source>
        <dbReference type="EMBL" id="QNU65464.1"/>
    </source>
</evidence>
<feature type="compositionally biased region" description="Polar residues" evidence="1">
    <location>
        <begin position="266"/>
        <end position="286"/>
    </location>
</feature>
<accession>A0A4U7JI61</accession>
<dbReference type="RefSeq" id="WP_137695888.1">
    <property type="nucleotide sequence ID" value="NZ_CP061336.1"/>
</dbReference>
<dbReference type="Proteomes" id="UP000306409">
    <property type="component" value="Chromosome"/>
</dbReference>
<proteinExistence type="predicted"/>
<sequence length="367" mass="41046">MTDNSLNIDNVLNIIFKTTTKSPQIFADFYLRKDISIISRWRNGTIVPKTEDLKKIAEFVLNESTEVQRLVIKNELISILRNSLLKQELKQTIINKENFEDFLIEFLSIFTIEFDLYEETKSNHPAAKKIFTPKKRSASIELENKELEQIDNQNDISGNYKGIMKFNLSIDKKGNITSNNSIKRLIRNTNQNVKDINKIKNIKYLLSKATLVIVLFSLTSFIVYQALDNKQSNIGLETAPAQSSQVVASPKQNNTVIADDKKSSDNDIPTASSPAVSSDTNSTLAKNTEVVEKKQHESPKKTSPKASSKKSAESGIKTDLNTSSKNNNKDSNNNIENSNNNINNSININGSNNNIAVGSSTIILENE</sequence>
<gene>
    <name evidence="3" type="ORF">EHE19_011035</name>
</gene>
<dbReference type="OrthoDB" id="1738192at2"/>
<evidence type="ECO:0000256" key="1">
    <source>
        <dbReference type="SAM" id="MobiDB-lite"/>
    </source>
</evidence>
<feature type="compositionally biased region" description="Basic and acidic residues" evidence="1">
    <location>
        <begin position="289"/>
        <end position="300"/>
    </location>
</feature>
<feature type="region of interest" description="Disordered" evidence="1">
    <location>
        <begin position="240"/>
        <end position="338"/>
    </location>
</feature>
<dbReference type="AlphaFoldDB" id="A0A4U7JI61"/>
<keyword evidence="2" id="KW-0812">Transmembrane</keyword>
<feature type="transmembrane region" description="Helical" evidence="2">
    <location>
        <begin position="204"/>
        <end position="224"/>
    </location>
</feature>
<dbReference type="EMBL" id="CP061336">
    <property type="protein sequence ID" value="QNU65464.1"/>
    <property type="molecule type" value="Genomic_DNA"/>
</dbReference>
<organism evidence="3 4">
    <name type="scientific">Ruminiclostridium herbifermentans</name>
    <dbReference type="NCBI Taxonomy" id="2488810"/>
    <lineage>
        <taxon>Bacteria</taxon>
        <taxon>Bacillati</taxon>
        <taxon>Bacillota</taxon>
        <taxon>Clostridia</taxon>
        <taxon>Eubacteriales</taxon>
        <taxon>Oscillospiraceae</taxon>
        <taxon>Ruminiclostridium</taxon>
    </lineage>
</organism>
<evidence type="ECO:0000256" key="2">
    <source>
        <dbReference type="SAM" id="Phobius"/>
    </source>
</evidence>
<keyword evidence="2" id="KW-0472">Membrane</keyword>
<reference evidence="3 4" key="1">
    <citation type="submission" date="2020-09" db="EMBL/GenBank/DDBJ databases">
        <title>Characterization and genome sequencing of Ruminiclostridium sp. nov. MA18.</title>
        <authorList>
            <person name="Rettenmaier R."/>
            <person name="Kowollik M.-L."/>
            <person name="Liebl W."/>
            <person name="Zverlov V."/>
        </authorList>
    </citation>
    <scope>NUCLEOTIDE SEQUENCE [LARGE SCALE GENOMIC DNA]</scope>
    <source>
        <strain evidence="3 4">MA18</strain>
    </source>
</reference>
<name>A0A4U7JI61_9FIRM</name>